<comment type="caution">
    <text evidence="1">The sequence shown here is derived from an EMBL/GenBank/DDBJ whole genome shotgun (WGS) entry which is preliminary data.</text>
</comment>
<dbReference type="EMBL" id="JOMQ01000062">
    <property type="protein sequence ID" value="OUJ00062.1"/>
    <property type="molecule type" value="Genomic_DNA"/>
</dbReference>
<accession>A0A1Z5YRX5</accession>
<sequence>MNNDKSTVKAQPVSVLDDPRVTKNADGSLTVALEYPTQIFKDEDPITSVTLNRLRGRGMASAMDETGHGSQAAQMVLASSGMIGPKGDAFLEAVDASDFLFLAEVVTIFLKSGRKTGQ</sequence>
<evidence type="ECO:0000313" key="1">
    <source>
        <dbReference type="EMBL" id="OUJ00062.1"/>
    </source>
</evidence>
<dbReference type="Proteomes" id="UP000196086">
    <property type="component" value="Unassembled WGS sequence"/>
</dbReference>
<dbReference type="AlphaFoldDB" id="A0A1Z5YRX5"/>
<reference evidence="1 2" key="1">
    <citation type="submission" date="2014-06" db="EMBL/GenBank/DDBJ databases">
        <authorList>
            <person name="Ju J."/>
            <person name="Zhang J."/>
        </authorList>
    </citation>
    <scope>NUCLEOTIDE SEQUENCE [LARGE SCALE GENOMIC DNA]</scope>
    <source>
        <strain evidence="1 2">DsW_47</strain>
    </source>
</reference>
<gene>
    <name evidence="1" type="ORF">HK14_12530</name>
</gene>
<name>A0A1Z5YRX5_9PROT</name>
<proteinExistence type="predicted"/>
<protein>
    <submittedName>
        <fullName evidence="1">Uncharacterized protein</fullName>
    </submittedName>
</protein>
<dbReference type="OrthoDB" id="7227593at2"/>
<evidence type="ECO:0000313" key="2">
    <source>
        <dbReference type="Proteomes" id="UP000196086"/>
    </source>
</evidence>
<dbReference type="RefSeq" id="WP_086652051.1">
    <property type="nucleotide sequence ID" value="NZ_JOMQ01000062.1"/>
</dbReference>
<organism evidence="1 2">
    <name type="scientific">Acetobacter cibinongensis</name>
    <dbReference type="NCBI Taxonomy" id="146475"/>
    <lineage>
        <taxon>Bacteria</taxon>
        <taxon>Pseudomonadati</taxon>
        <taxon>Pseudomonadota</taxon>
        <taxon>Alphaproteobacteria</taxon>
        <taxon>Acetobacterales</taxon>
        <taxon>Acetobacteraceae</taxon>
        <taxon>Acetobacter</taxon>
    </lineage>
</organism>